<feature type="compositionally biased region" description="Polar residues" evidence="1">
    <location>
        <begin position="67"/>
        <end position="77"/>
    </location>
</feature>
<reference evidence="2" key="1">
    <citation type="submission" date="2020-01" db="EMBL/GenBank/DDBJ databases">
        <authorList>
            <consortium name="DOE Joint Genome Institute"/>
            <person name="Haridas S."/>
            <person name="Albert R."/>
            <person name="Binder M."/>
            <person name="Bloem J."/>
            <person name="Labutti K."/>
            <person name="Salamov A."/>
            <person name="Andreopoulos B."/>
            <person name="Baker S.E."/>
            <person name="Barry K."/>
            <person name="Bills G."/>
            <person name="Bluhm B.H."/>
            <person name="Cannon C."/>
            <person name="Castanera R."/>
            <person name="Culley D.E."/>
            <person name="Daum C."/>
            <person name="Ezra D."/>
            <person name="Gonzalez J.B."/>
            <person name="Henrissat B."/>
            <person name="Kuo A."/>
            <person name="Liang C."/>
            <person name="Lipzen A."/>
            <person name="Lutzoni F."/>
            <person name="Magnuson J."/>
            <person name="Mondo S."/>
            <person name="Nolan M."/>
            <person name="Ohm R."/>
            <person name="Pangilinan J."/>
            <person name="Park H.-J."/>
            <person name="Ramirez L."/>
            <person name="Alfaro M."/>
            <person name="Sun H."/>
            <person name="Tritt A."/>
            <person name="Yoshinaga Y."/>
            <person name="Zwiers L.-H."/>
            <person name="Turgeon B.G."/>
            <person name="Goodwin S.B."/>
            <person name="Spatafora J.W."/>
            <person name="Crous P.W."/>
            <person name="Grigoriev I.V."/>
        </authorList>
    </citation>
    <scope>NUCLEOTIDE SEQUENCE</scope>
    <source>
        <strain evidence="2">IPT5</strain>
    </source>
</reference>
<dbReference type="EMBL" id="MU006427">
    <property type="protein sequence ID" value="KAF2844066.1"/>
    <property type="molecule type" value="Genomic_DNA"/>
</dbReference>
<keyword evidence="3" id="KW-1185">Reference proteome</keyword>
<feature type="region of interest" description="Disordered" evidence="1">
    <location>
        <begin position="67"/>
        <end position="90"/>
    </location>
</feature>
<evidence type="ECO:0000256" key="1">
    <source>
        <dbReference type="SAM" id="MobiDB-lite"/>
    </source>
</evidence>
<gene>
    <name evidence="2" type="ORF">T440DRAFT_473695</name>
</gene>
<proteinExistence type="predicted"/>
<organism evidence="2 3">
    <name type="scientific">Plenodomus tracheiphilus IPT5</name>
    <dbReference type="NCBI Taxonomy" id="1408161"/>
    <lineage>
        <taxon>Eukaryota</taxon>
        <taxon>Fungi</taxon>
        <taxon>Dikarya</taxon>
        <taxon>Ascomycota</taxon>
        <taxon>Pezizomycotina</taxon>
        <taxon>Dothideomycetes</taxon>
        <taxon>Pleosporomycetidae</taxon>
        <taxon>Pleosporales</taxon>
        <taxon>Pleosporineae</taxon>
        <taxon>Leptosphaeriaceae</taxon>
        <taxon>Plenodomus</taxon>
    </lineage>
</organism>
<dbReference type="Proteomes" id="UP000799423">
    <property type="component" value="Unassembled WGS sequence"/>
</dbReference>
<sequence>MKRLPPILMLPTLCYTLSSYLSHTITLFSAKVACASPQLAYTPKRFTAIDFAAFAERIFANWLSPTRSQPFSHTSQEGEFARPRTPPLSC</sequence>
<protein>
    <submittedName>
        <fullName evidence="2">Uncharacterized protein</fullName>
    </submittedName>
</protein>
<evidence type="ECO:0000313" key="2">
    <source>
        <dbReference type="EMBL" id="KAF2844066.1"/>
    </source>
</evidence>
<dbReference type="AlphaFoldDB" id="A0A6A7ALS8"/>
<accession>A0A6A7ALS8</accession>
<evidence type="ECO:0000313" key="3">
    <source>
        <dbReference type="Proteomes" id="UP000799423"/>
    </source>
</evidence>
<name>A0A6A7ALS8_9PLEO</name>